<reference evidence="1" key="2">
    <citation type="submission" date="2025-09" db="UniProtKB">
        <authorList>
            <consortium name="EnsemblPlants"/>
        </authorList>
    </citation>
    <scope>IDENTIFICATION</scope>
</reference>
<organism evidence="1 2">
    <name type="scientific">Avena sativa</name>
    <name type="common">Oat</name>
    <dbReference type="NCBI Taxonomy" id="4498"/>
    <lineage>
        <taxon>Eukaryota</taxon>
        <taxon>Viridiplantae</taxon>
        <taxon>Streptophyta</taxon>
        <taxon>Embryophyta</taxon>
        <taxon>Tracheophyta</taxon>
        <taxon>Spermatophyta</taxon>
        <taxon>Magnoliopsida</taxon>
        <taxon>Liliopsida</taxon>
        <taxon>Poales</taxon>
        <taxon>Poaceae</taxon>
        <taxon>BOP clade</taxon>
        <taxon>Pooideae</taxon>
        <taxon>Poodae</taxon>
        <taxon>Poeae</taxon>
        <taxon>Poeae Chloroplast Group 1 (Aveneae type)</taxon>
        <taxon>Aveninae</taxon>
        <taxon>Avena</taxon>
    </lineage>
</organism>
<protein>
    <submittedName>
        <fullName evidence="1">Uncharacterized protein</fullName>
    </submittedName>
</protein>
<reference evidence="1" key="1">
    <citation type="submission" date="2021-05" db="EMBL/GenBank/DDBJ databases">
        <authorList>
            <person name="Scholz U."/>
            <person name="Mascher M."/>
            <person name="Fiebig A."/>
        </authorList>
    </citation>
    <scope>NUCLEOTIDE SEQUENCE [LARGE SCALE GENOMIC DNA]</scope>
</reference>
<name>A0ACD5W2L8_AVESA</name>
<evidence type="ECO:0000313" key="1">
    <source>
        <dbReference type="EnsemblPlants" id="AVESA.00010b.r2.3DG0543890.1.CDS.1"/>
    </source>
</evidence>
<evidence type="ECO:0000313" key="2">
    <source>
        <dbReference type="Proteomes" id="UP001732700"/>
    </source>
</evidence>
<dbReference type="EnsemblPlants" id="AVESA.00010b.r2.3DG0543890.1">
    <property type="protein sequence ID" value="AVESA.00010b.r2.3DG0543890.1.CDS.1"/>
    <property type="gene ID" value="AVESA.00010b.r2.3DG0543890"/>
</dbReference>
<keyword evidence="2" id="KW-1185">Reference proteome</keyword>
<dbReference type="Proteomes" id="UP001732700">
    <property type="component" value="Chromosome 3D"/>
</dbReference>
<sequence length="1172" mass="132877">MSSLKFDLPQLDYTTRFSLWQVKMRAILAQTSDLDEALDGFGEKDAKTWSAEEKRKDRKALSLIQLHLSNNILQEVLEMKSAAALWGKLETICMSKDLTSKMHVKMKLFSHRLQEGGSVMNHLSLFREIISDLQSMEVKYDDEDLALLLLCSLPSSYTHFRDTMLLSREKITLDEVQDALKQREKMKSMVQADGASSKAEALQVRGRTEQRFNNHGNRDKSKDDRGRSKSKGKDKFCRYCKKSNHVIDDCWKLQNKEKRNGTYQPKDKDQGNGKAAVVSDSSDGECLAVFAACASRDDEWILDTACSFHICCNKDWFSSYESVQTGDFVRVGNDNPCHIVGVGSVKIRTHDGVTRTLSEVKHIPSMARNLISLSTMDVDGYKYASGHRVLKVSKGSLIHMIGDMNSAKLYVLRGSTLPGIAAAVTSNDSDDCGKTHLWHMRLGHMSEQGMAELVKRELIDGCNLSKFEFCEHYIFGKHKRVKFNASVHTTKGILDYVHADVWGPSRKTSIGGANYMLTIIDDYSRKVWPYFLKHKSDVFDAFKKWKVMVEKQTEKKVKVLRTDNGMEFCSNEFEEFCSNDGMIRHHTIPYTPQQNGVAERMNRTIISRARCMLSNAGMHRRFWAEAANTACYLINRSPSIPLEKKTPIEVENDSEPATYNEAIASVDREKWVSAMQEEMQSLEKNGTWDVVRLPKQKKAVRCKWIFKKKEGLSPKEPSRYKARLVAKGFSQIPGIDYNDVFSPVVKHSSIRTFFSIVAMRDLELGQLDVKTAFLHGELDEEIYMDQPEGFIVPGKEDFVCKLKKSLYGLKQSPRQWYKRFDSIMISHGFERSKYDSCVYIKFVDGSPIYLLLYVDDMLIAAKGMKEITTLKAHLSSEFEMKDLGAAKKILGMEITRDRKSGLLFLSQQSYIKKVLHRFNMDGANSVSTPIAPHFKLSVSQCPTTDEEFEYMSKVPYSSAIGSLMYAMVCSRPDLSYAMSLISRYMANPGKEHWKAVQWVFRYLLGTSNACLKFGRTGEGLVGYVDSDFAADLDKRRSLTGYVFNVGGCAVSWKATLQAIVAQSTTEAEYMAIAEACKESVWLKGLFAELCGDDSCITLFCDSQSAIYLTKDQMFHERTKHIDVKYHFVRDIVAQGKLKVCKISTHDNPADMMTKPVPVAKFELCSNLVGLTN</sequence>
<accession>A0ACD5W2L8</accession>
<proteinExistence type="predicted"/>